<feature type="non-terminal residue" evidence="2">
    <location>
        <position position="1"/>
    </location>
</feature>
<gene>
    <name evidence="2" type="ORF">GYA55_05700</name>
</gene>
<reference evidence="2 3" key="1">
    <citation type="journal article" date="2020" name="Biotechnol. Biofuels">
        <title>New insights from the biogas microbiome by comprehensive genome-resolved metagenomics of nearly 1600 species originating from multiple anaerobic digesters.</title>
        <authorList>
            <person name="Campanaro S."/>
            <person name="Treu L."/>
            <person name="Rodriguez-R L.M."/>
            <person name="Kovalovszki A."/>
            <person name="Ziels R.M."/>
            <person name="Maus I."/>
            <person name="Zhu X."/>
            <person name="Kougias P.G."/>
            <person name="Basile A."/>
            <person name="Luo G."/>
            <person name="Schluter A."/>
            <person name="Konstantinidis K.T."/>
            <person name="Angelidaki I."/>
        </authorList>
    </citation>
    <scope>NUCLEOTIDE SEQUENCE [LARGE SCALE GENOMIC DNA]</scope>
    <source>
        <strain evidence="2">AS27yjCOA_65</strain>
    </source>
</reference>
<organism evidence="2 3">
    <name type="scientific">SAR324 cluster bacterium</name>
    <dbReference type="NCBI Taxonomy" id="2024889"/>
    <lineage>
        <taxon>Bacteria</taxon>
        <taxon>Deltaproteobacteria</taxon>
        <taxon>SAR324 cluster</taxon>
    </lineage>
</organism>
<dbReference type="InterPro" id="IPR029058">
    <property type="entry name" value="AB_hydrolase_fold"/>
</dbReference>
<dbReference type="PRINTS" id="PR00111">
    <property type="entry name" value="ABHYDROLASE"/>
</dbReference>
<evidence type="ECO:0000313" key="3">
    <source>
        <dbReference type="Proteomes" id="UP000524246"/>
    </source>
</evidence>
<proteinExistence type="predicted"/>
<protein>
    <submittedName>
        <fullName evidence="2">Alpha/beta hydrolase</fullName>
    </submittedName>
</protein>
<dbReference type="EMBL" id="JAAZON010000241">
    <property type="protein sequence ID" value="NMC62648.1"/>
    <property type="molecule type" value="Genomic_DNA"/>
</dbReference>
<dbReference type="Gene3D" id="3.40.50.1820">
    <property type="entry name" value="alpha/beta hydrolase"/>
    <property type="match status" value="1"/>
</dbReference>
<dbReference type="PANTHER" id="PTHR43689">
    <property type="entry name" value="HYDROLASE"/>
    <property type="match status" value="1"/>
</dbReference>
<keyword evidence="2" id="KW-0378">Hydrolase</keyword>
<dbReference type="Pfam" id="PF12697">
    <property type="entry name" value="Abhydrolase_6"/>
    <property type="match status" value="1"/>
</dbReference>
<comment type="caution">
    <text evidence="2">The sequence shown here is derived from an EMBL/GenBank/DDBJ whole genome shotgun (WGS) entry which is preliminary data.</text>
</comment>
<sequence length="242" mass="27324">TQGPKLILLHGLLGQMSNWEAVTPCFARFSRPHAVQFPLLTGHKTEVKVNALCLYTEYYIRKYELAPVTLCGNSLGGHVALRLAIARPELVDCLILSGASGLYEHSVDALPVRPDKNYITTHMKRVFYDPKFTTPEAVEDIYRILSSRGKVLNLIQSARSAKRDNVLSDLKDIKAPTLLLWGENDLITTMDVGETFHKAIPHSKLVTIGKCGHAPMIEHPQWFSDEVEKFLKEHSLYFNRQK</sequence>
<accession>A0A7X9FQV2</accession>
<dbReference type="InterPro" id="IPR000073">
    <property type="entry name" value="AB_hydrolase_1"/>
</dbReference>
<name>A0A7X9FQV2_9DELT</name>
<feature type="domain" description="AB hydrolase-1" evidence="1">
    <location>
        <begin position="6"/>
        <end position="225"/>
    </location>
</feature>
<dbReference type="GO" id="GO:0016787">
    <property type="term" value="F:hydrolase activity"/>
    <property type="evidence" value="ECO:0007669"/>
    <property type="project" value="UniProtKB-KW"/>
</dbReference>
<evidence type="ECO:0000259" key="1">
    <source>
        <dbReference type="Pfam" id="PF12697"/>
    </source>
</evidence>
<evidence type="ECO:0000313" key="2">
    <source>
        <dbReference type="EMBL" id="NMC62648.1"/>
    </source>
</evidence>
<dbReference type="PANTHER" id="PTHR43689:SF8">
    <property type="entry name" value="ALPHA_BETA-HYDROLASES SUPERFAMILY PROTEIN"/>
    <property type="match status" value="1"/>
</dbReference>
<dbReference type="AlphaFoldDB" id="A0A7X9FQV2"/>
<dbReference type="SUPFAM" id="SSF53474">
    <property type="entry name" value="alpha/beta-Hydrolases"/>
    <property type="match status" value="1"/>
</dbReference>
<dbReference type="Proteomes" id="UP000524246">
    <property type="component" value="Unassembled WGS sequence"/>
</dbReference>